<organism evidence="1 2">
    <name type="scientific">Vaccinium darrowii</name>
    <dbReference type="NCBI Taxonomy" id="229202"/>
    <lineage>
        <taxon>Eukaryota</taxon>
        <taxon>Viridiplantae</taxon>
        <taxon>Streptophyta</taxon>
        <taxon>Embryophyta</taxon>
        <taxon>Tracheophyta</taxon>
        <taxon>Spermatophyta</taxon>
        <taxon>Magnoliopsida</taxon>
        <taxon>eudicotyledons</taxon>
        <taxon>Gunneridae</taxon>
        <taxon>Pentapetalae</taxon>
        <taxon>asterids</taxon>
        <taxon>Ericales</taxon>
        <taxon>Ericaceae</taxon>
        <taxon>Vaccinioideae</taxon>
        <taxon>Vaccinieae</taxon>
        <taxon>Vaccinium</taxon>
    </lineage>
</organism>
<protein>
    <submittedName>
        <fullName evidence="1">Uncharacterized protein</fullName>
    </submittedName>
</protein>
<comment type="caution">
    <text evidence="1">The sequence shown here is derived from an EMBL/GenBank/DDBJ whole genome shotgun (WGS) entry which is preliminary data.</text>
</comment>
<dbReference type="EMBL" id="CM037159">
    <property type="protein sequence ID" value="KAH7866013.1"/>
    <property type="molecule type" value="Genomic_DNA"/>
</dbReference>
<accession>A0ACB7ZJK5</accession>
<evidence type="ECO:0000313" key="2">
    <source>
        <dbReference type="Proteomes" id="UP000828048"/>
    </source>
</evidence>
<evidence type="ECO:0000313" key="1">
    <source>
        <dbReference type="EMBL" id="KAH7866013.1"/>
    </source>
</evidence>
<gene>
    <name evidence="1" type="ORF">Vadar_014278</name>
</gene>
<keyword evidence="2" id="KW-1185">Reference proteome</keyword>
<reference evidence="1 2" key="1">
    <citation type="journal article" date="2021" name="Hortic Res">
        <title>High-quality reference genome and annotation aids understanding of berry development for evergreen blueberry (Vaccinium darrowii).</title>
        <authorList>
            <person name="Yu J."/>
            <person name="Hulse-Kemp A.M."/>
            <person name="Babiker E."/>
            <person name="Staton M."/>
        </authorList>
    </citation>
    <scope>NUCLEOTIDE SEQUENCE [LARGE SCALE GENOMIC DNA]</scope>
    <source>
        <strain evidence="2">cv. NJ 8807/NJ 8810</strain>
        <tissue evidence="1">Young leaf</tissue>
    </source>
</reference>
<proteinExistence type="predicted"/>
<name>A0ACB7ZJK5_9ERIC</name>
<sequence length="227" mass="25395">MSDIDSRIESFRSAVQSDDEREYVKTNLPLPPVVLSNRLARDKLAARVTKEVGCGSGVMEAAGFVQRSRRREVMVKRAELGFRVCEAILCLISFCVMISDKNRGWAGDSYYRYTEFRYCVAVTSIGFAYSVFQACDLTYNLITENHFICDHLRYYFDFAMDQILAYLLISASSTAATRVDDWVSNWGKDKFTDIATVSVGISLLAFAALALSALISGYNLSKHSTTA</sequence>
<dbReference type="Proteomes" id="UP000828048">
    <property type="component" value="Chromosome 9"/>
</dbReference>